<gene>
    <name evidence="6" type="ORF">IM811_002855</name>
</gene>
<dbReference type="GO" id="GO:0044550">
    <property type="term" value="P:secondary metabolite biosynthetic process"/>
    <property type="evidence" value="ECO:0007669"/>
    <property type="project" value="TreeGrafter"/>
</dbReference>
<name>A0A8H7N4P6_BIOOC</name>
<keyword evidence="3" id="KW-0436">Ligase</keyword>
<dbReference type="EMBL" id="JADCTT010000010">
    <property type="protein sequence ID" value="KAF9747521.1"/>
    <property type="molecule type" value="Genomic_DNA"/>
</dbReference>
<evidence type="ECO:0000256" key="1">
    <source>
        <dbReference type="ARBA" id="ARBA00022450"/>
    </source>
</evidence>
<dbReference type="GO" id="GO:0031177">
    <property type="term" value="F:phosphopantetheine binding"/>
    <property type="evidence" value="ECO:0007669"/>
    <property type="project" value="TreeGrafter"/>
</dbReference>
<dbReference type="NCBIfam" id="TIGR01733">
    <property type="entry name" value="AA-adenyl-dom"/>
    <property type="match status" value="1"/>
</dbReference>
<dbReference type="Gene3D" id="3.30.559.30">
    <property type="entry name" value="Nonribosomal peptide synthetase, condensation domain"/>
    <property type="match status" value="2"/>
</dbReference>
<dbReference type="InterPro" id="IPR036736">
    <property type="entry name" value="ACP-like_sf"/>
</dbReference>
<proteinExistence type="inferred from homology"/>
<sequence length="1704" mass="188455">MPVTPFQEGLMALSVKQPGSYIAKWVYSIPDRVDIGRLKAACENTVKVCGNLRTRLVSVSQTTLQIVLQEELSWEQPGVAEIEEYMDEISQISMTYGSRLSRWALIQEPCGKSYLVLVAHHAIYDGWTLQLVLRTIGNSYYAASLPAPTSFDYFMRYVGGVNVQSGEEYWRNQLVDSKRSIFPESTKKSRVSGDHVCRREITLPSSSDRSITKATIVRAAWALMLAQYCATDDVCFGTSISGRQAPVSGITEIAGPMIATLPIRVRINREATAMEFLQMIQTQATDMVPHEQYGLHSILKLGDEIRDACNFTSLLVVQPYEKMAEVGSQSKAVLVPYGGGKAQSLNGYFSFPLVIQALVSDTNMQLVLSYDCSKHTERQITGLANQLDNLIQALSTQASKKLNSLSLASPWDLQQASEFNCETPEVVHSTFHELVSAQAKQRGDSSAIRAWDASLTYQELDRYSDYLASYLVSSFNVKRGDYVHVCFEKSAWHFVSILAINKAGGAWVPLEPAHPLQRQQQVVSQTGSKLILTSAQYKSLGAKLVDHTLEINPALITSLIQKRPKTPTNTQVSPGDVCYVLFTSGSTGLPKGFVMEHRAACTGQKAIATRLGLDAGISMLQFAAFCFDLSIGEIFGPLIVGGTVCVPSDETRLGDLAAFIRDTNINAAYMTPSFSRTLEPKSVPSLELVLFAGEAVPRDVLETWFGQVSHLWNGWGPAETCCFSTLHNWKSIDESPLAIGQPVGARCWVVDPNDPQILVPTGTLGEVVIQGPTLLREYIANPQKTEESTVRNLPAWAYSPNSGPELWNRFYKTGDLCFMNAQGVLEFSSRIDTQIKIRGLRVELSEVEHHVLSKFPGVCQVAVGVHRGDAGAVLASYLCFNHDTSASTQHEGLFMAADEAWFDQLAEVSRGLALTLPRYMIPTIFIPCKYMPVSNSLKIERNVLQRLSAALPSEQLQHYSLSNSVKREPRTPMEIKLRELWSTLLQMPSESIGRDDGFLQIGGDSILAIRLVSLCRDEGLLISTKDIFDDSRLSSLAAKITCTDGTISSEQVSAFDLLTEEIKDQVLSDVVARKCELLDDQHVEDAYPCTPIQEGMMALAEKQPGSHVAKYVYRLSDFVDVDQFQTAWEQTILHCPNLRTRIIQLQGKFVQLVLNDDPQWELTSEDIGNTVKEISSHAMRSGTRLSRHGLVTTENGTNYFVWAVHHSIYDGWSSQLIQRTLFSLYHNLPVANVYPYAGFIKYIKSISEESFMEYWSKQLHEAKRLSWPPATPKSNSRSASPTKVYLESMDLPVSETSTVTKATIVRAALALVLSRYSEDNDVCFGTSISGRQAPVSNIDNMCGPAIATVPLRMRIDGKQSIDQYLTSVQSQAISMIPYEQYGLQRIAKLSREADEACKFSCLLVVQPVQQMSRLAGEAQSIFAADDSGSLTLEDSMEGYFTYPLVFQVIVGDGRANLTITYNSDILSKTKVETLLYHYGNVVPQLLSKQDSSVQSISLAGALDVEKALSWNKHSTEVVDRCFHELFEERSRSQPNAVAIDAWDGKLTYGQLNSAANRLAHYLVEVHSVRPGSIIHVCFEKSVWHFVSIIAINKAGGAWVPLDPSHPEQRKKQIIKQTGARIALASSETTKLLNPLLDTVVEVSPALGRDPAMQSADSKQGPAVEVSIYDPAYILFTSGSTGTPKGYVIQHRSLCTSQNQHSPLP</sequence>
<dbReference type="SUPFAM" id="SSF52777">
    <property type="entry name" value="CoA-dependent acyltransferases"/>
    <property type="match status" value="4"/>
</dbReference>
<accession>A0A8H7N4P6</accession>
<dbReference type="GO" id="GO:0016874">
    <property type="term" value="F:ligase activity"/>
    <property type="evidence" value="ECO:0007669"/>
    <property type="project" value="UniProtKB-KW"/>
</dbReference>
<feature type="domain" description="Carrier" evidence="5">
    <location>
        <begin position="968"/>
        <end position="1044"/>
    </location>
</feature>
<dbReference type="FunFam" id="1.10.1200.10:FF:000005">
    <property type="entry name" value="Nonribosomal peptide synthetase 1"/>
    <property type="match status" value="1"/>
</dbReference>
<dbReference type="InterPro" id="IPR045851">
    <property type="entry name" value="AMP-bd_C_sf"/>
</dbReference>
<dbReference type="Gene3D" id="3.40.50.980">
    <property type="match status" value="2"/>
</dbReference>
<dbReference type="Pfam" id="PF00550">
    <property type="entry name" value="PP-binding"/>
    <property type="match status" value="1"/>
</dbReference>
<dbReference type="Pfam" id="PF00501">
    <property type="entry name" value="AMP-binding"/>
    <property type="match status" value="2"/>
</dbReference>
<dbReference type="Proteomes" id="UP000616885">
    <property type="component" value="Unassembled WGS sequence"/>
</dbReference>
<dbReference type="FunFam" id="3.30.559.30:FF:000003">
    <property type="entry name" value="Nonribosomal peptide synthase SidD"/>
    <property type="match status" value="2"/>
</dbReference>
<comment type="similarity">
    <text evidence="4">Belongs to the NRP synthetase family.</text>
</comment>
<dbReference type="PANTHER" id="PTHR45527">
    <property type="entry name" value="NONRIBOSOMAL PEPTIDE SYNTHETASE"/>
    <property type="match status" value="1"/>
</dbReference>
<evidence type="ECO:0000313" key="7">
    <source>
        <dbReference type="Proteomes" id="UP000616885"/>
    </source>
</evidence>
<keyword evidence="1" id="KW-0596">Phosphopantetheine</keyword>
<organism evidence="6 7">
    <name type="scientific">Bionectria ochroleuca</name>
    <name type="common">Gliocladium roseum</name>
    <dbReference type="NCBI Taxonomy" id="29856"/>
    <lineage>
        <taxon>Eukaryota</taxon>
        <taxon>Fungi</taxon>
        <taxon>Dikarya</taxon>
        <taxon>Ascomycota</taxon>
        <taxon>Pezizomycotina</taxon>
        <taxon>Sordariomycetes</taxon>
        <taxon>Hypocreomycetidae</taxon>
        <taxon>Hypocreales</taxon>
        <taxon>Bionectriaceae</taxon>
        <taxon>Clonostachys</taxon>
    </lineage>
</organism>
<evidence type="ECO:0000256" key="4">
    <source>
        <dbReference type="ARBA" id="ARBA00029454"/>
    </source>
</evidence>
<dbReference type="InterPro" id="IPR000873">
    <property type="entry name" value="AMP-dep_synth/lig_dom"/>
</dbReference>
<dbReference type="PROSITE" id="PS00455">
    <property type="entry name" value="AMP_BINDING"/>
    <property type="match status" value="2"/>
</dbReference>
<dbReference type="GO" id="GO:0005737">
    <property type="term" value="C:cytoplasm"/>
    <property type="evidence" value="ECO:0007669"/>
    <property type="project" value="TreeGrafter"/>
</dbReference>
<dbReference type="PROSITE" id="PS50075">
    <property type="entry name" value="CARRIER"/>
    <property type="match status" value="1"/>
</dbReference>
<dbReference type="InterPro" id="IPR009081">
    <property type="entry name" value="PP-bd_ACP"/>
</dbReference>
<dbReference type="Gene3D" id="3.30.300.30">
    <property type="match status" value="1"/>
</dbReference>
<dbReference type="GO" id="GO:0043041">
    <property type="term" value="P:amino acid activation for nonribosomal peptide biosynthetic process"/>
    <property type="evidence" value="ECO:0007669"/>
    <property type="project" value="TreeGrafter"/>
</dbReference>
<dbReference type="Gene3D" id="1.10.1200.10">
    <property type="entry name" value="ACP-like"/>
    <property type="match status" value="1"/>
</dbReference>
<dbReference type="Gene3D" id="3.40.50.12780">
    <property type="entry name" value="N-terminal domain of ligase-like"/>
    <property type="match status" value="1"/>
</dbReference>
<dbReference type="CDD" id="cd19545">
    <property type="entry name" value="FUM14_C_NRPS-like"/>
    <property type="match status" value="2"/>
</dbReference>
<dbReference type="SUPFAM" id="SSF56801">
    <property type="entry name" value="Acetyl-CoA synthetase-like"/>
    <property type="match status" value="2"/>
</dbReference>
<dbReference type="CDD" id="cd05918">
    <property type="entry name" value="A_NRPS_SidN3_like"/>
    <property type="match status" value="1"/>
</dbReference>
<dbReference type="InterPro" id="IPR010071">
    <property type="entry name" value="AA_adenyl_dom"/>
</dbReference>
<dbReference type="PANTHER" id="PTHR45527:SF1">
    <property type="entry name" value="FATTY ACID SYNTHASE"/>
    <property type="match status" value="1"/>
</dbReference>
<dbReference type="InterPro" id="IPR020845">
    <property type="entry name" value="AMP-binding_CS"/>
</dbReference>
<keyword evidence="2" id="KW-0597">Phosphoprotein</keyword>
<dbReference type="InterPro" id="IPR042099">
    <property type="entry name" value="ANL_N_sf"/>
</dbReference>
<evidence type="ECO:0000256" key="2">
    <source>
        <dbReference type="ARBA" id="ARBA00022553"/>
    </source>
</evidence>
<dbReference type="InterPro" id="IPR001242">
    <property type="entry name" value="Condensation_dom"/>
</dbReference>
<dbReference type="InterPro" id="IPR023213">
    <property type="entry name" value="CAT-like_dom_sf"/>
</dbReference>
<comment type="caution">
    <text evidence="6">The sequence shown here is derived from an EMBL/GenBank/DDBJ whole genome shotgun (WGS) entry which is preliminary data.</text>
</comment>
<protein>
    <recommendedName>
        <fullName evidence="5">Carrier domain-containing protein</fullName>
    </recommendedName>
</protein>
<dbReference type="SUPFAM" id="SSF47336">
    <property type="entry name" value="ACP-like"/>
    <property type="match status" value="1"/>
</dbReference>
<dbReference type="Pfam" id="PF00668">
    <property type="entry name" value="Condensation"/>
    <property type="match status" value="2"/>
</dbReference>
<evidence type="ECO:0000313" key="6">
    <source>
        <dbReference type="EMBL" id="KAF9747521.1"/>
    </source>
</evidence>
<dbReference type="Gene3D" id="3.30.559.10">
    <property type="entry name" value="Chloramphenicol acetyltransferase-like domain"/>
    <property type="match status" value="2"/>
</dbReference>
<evidence type="ECO:0000259" key="5">
    <source>
        <dbReference type="PROSITE" id="PS50075"/>
    </source>
</evidence>
<reference evidence="6" key="1">
    <citation type="submission" date="2020-10" db="EMBL/GenBank/DDBJ databases">
        <title>High-Quality Genome Resource of Clonostachys rosea strain S41 by Oxford Nanopore Long-Read Sequencing.</title>
        <authorList>
            <person name="Wang H."/>
        </authorList>
    </citation>
    <scope>NUCLEOTIDE SEQUENCE</scope>
    <source>
        <strain evidence="6">S41</strain>
    </source>
</reference>
<evidence type="ECO:0000256" key="3">
    <source>
        <dbReference type="ARBA" id="ARBA00022598"/>
    </source>
</evidence>